<name>A0A1G7PAN6_9BACL</name>
<protein>
    <recommendedName>
        <fullName evidence="3">Galactose mutarotase</fullName>
    </recommendedName>
</protein>
<reference evidence="1 2" key="1">
    <citation type="submission" date="2016-10" db="EMBL/GenBank/DDBJ databases">
        <authorList>
            <person name="de Groot N.N."/>
        </authorList>
    </citation>
    <scope>NUCLEOTIDE SEQUENCE [LARGE SCALE GENOMIC DNA]</scope>
    <source>
        <strain evidence="1 2">DSM 28129</strain>
    </source>
</reference>
<dbReference type="RefSeq" id="WP_091232147.1">
    <property type="nucleotide sequence ID" value="NZ_FNBG01000018.1"/>
</dbReference>
<dbReference type="AlphaFoldDB" id="A0A1G7PAN6"/>
<sequence length="302" mass="34205">MAYQLKNEQLLIDIAEIGEYGGSRFDWSGFITGVTLINEGRDSHTYCVPESLTAGDGTGGEGLCNEFGLRKAIGYDDAKMGEQFPKLGIGLLTRPDDEEYAFDRSYPIRPFQVHVEQENACKLVFRGTQEPCGGFSAHLTKCIAIHNNRLTVEYELLNTGTKEIYTEEYCHNFIGIDEQPVGPDYVLKFPYVLNPWSDDKETLDDLVFRSEAGLGIVGWRKKPDKPFYFRQEGFEGAKYPWLWELIHQPSGVAVRELSTFSVSDVAVWGQGHVISPEIFIEVKVAPGERKSWSRVYEFFIES</sequence>
<proteinExistence type="predicted"/>
<dbReference type="EMBL" id="FNBG01000018">
    <property type="protein sequence ID" value="SDF82659.1"/>
    <property type="molecule type" value="Genomic_DNA"/>
</dbReference>
<keyword evidence="2" id="KW-1185">Reference proteome</keyword>
<dbReference type="OrthoDB" id="5621785at2"/>
<organism evidence="1 2">
    <name type="scientific">Fontibacillus panacisegetis</name>
    <dbReference type="NCBI Taxonomy" id="670482"/>
    <lineage>
        <taxon>Bacteria</taxon>
        <taxon>Bacillati</taxon>
        <taxon>Bacillota</taxon>
        <taxon>Bacilli</taxon>
        <taxon>Bacillales</taxon>
        <taxon>Paenibacillaceae</taxon>
        <taxon>Fontibacillus</taxon>
    </lineage>
</organism>
<dbReference type="STRING" id="670482.SAMN04488542_1183"/>
<evidence type="ECO:0000313" key="1">
    <source>
        <dbReference type="EMBL" id="SDF82659.1"/>
    </source>
</evidence>
<evidence type="ECO:0000313" key="2">
    <source>
        <dbReference type="Proteomes" id="UP000198972"/>
    </source>
</evidence>
<dbReference type="Proteomes" id="UP000198972">
    <property type="component" value="Unassembled WGS sequence"/>
</dbReference>
<evidence type="ECO:0008006" key="3">
    <source>
        <dbReference type="Google" id="ProtNLM"/>
    </source>
</evidence>
<gene>
    <name evidence="1" type="ORF">SAMN04488542_1183</name>
</gene>
<accession>A0A1G7PAN6</accession>